<evidence type="ECO:0000256" key="2">
    <source>
        <dbReference type="PROSITE-ProRule" id="PRU00035"/>
    </source>
</evidence>
<gene>
    <name evidence="5" type="ORF">KHLLAP_LOCUS12239</name>
</gene>
<dbReference type="InterPro" id="IPR001487">
    <property type="entry name" value="Bromodomain"/>
</dbReference>
<protein>
    <submittedName>
        <fullName evidence="5">Uu.00g073960.m01.CDS01</fullName>
    </submittedName>
</protein>
<dbReference type="InterPro" id="IPR036427">
    <property type="entry name" value="Bromodomain-like_sf"/>
</dbReference>
<name>A0AAI8VPR7_9PEZI</name>
<dbReference type="Pfam" id="PF00439">
    <property type="entry name" value="Bromodomain"/>
    <property type="match status" value="1"/>
</dbReference>
<dbReference type="Gene3D" id="1.20.920.10">
    <property type="entry name" value="Bromodomain-like"/>
    <property type="match status" value="1"/>
</dbReference>
<dbReference type="EMBL" id="CAUWAG010000018">
    <property type="protein sequence ID" value="CAJ2511771.1"/>
    <property type="molecule type" value="Genomic_DNA"/>
</dbReference>
<proteinExistence type="predicted"/>
<dbReference type="SUPFAM" id="SSF47370">
    <property type="entry name" value="Bromodomain"/>
    <property type="match status" value="1"/>
</dbReference>
<dbReference type="PANTHER" id="PTHR15398:SF4">
    <property type="entry name" value="BROMODOMAIN-CONTAINING PROTEIN 8 ISOFORM X1"/>
    <property type="match status" value="1"/>
</dbReference>
<dbReference type="PROSITE" id="PS50014">
    <property type="entry name" value="BROMODOMAIN_2"/>
    <property type="match status" value="1"/>
</dbReference>
<sequence length="351" mass="37637">MEALSGYFESQSPAYEPISPPLRPAQLPKTSPGQNGKKDTHKVIPKLDTSKSGSGALRSAQKAAPVPQTEGASAEPSPAGRIIKNEEVTPKGFEEAGDATAGESVQSRVLAVTDNVSHKRKREDNTPGQAPPTSATHVEWTRAFHKISMTALDQIIGHRHANMFAHPIKPRTAPGYYEIVLRPQDLKGIQKAITAGSKAASAAVASMPAADVNAAAVWLPISVDLVPPRGIINIAQLERELVHMFANAIMYNPDPLRGLGPSFLKSYRSNSNADGEDTRGYEVDENGVVKDTRNMFAEVDKLLGDLRNEVVPRAHVTAGSRSMSVAGGEQSTAEDEADEQAGDAKRRRVRS</sequence>
<evidence type="ECO:0000256" key="1">
    <source>
        <dbReference type="ARBA" id="ARBA00023117"/>
    </source>
</evidence>
<dbReference type="GO" id="GO:0006325">
    <property type="term" value="P:chromatin organization"/>
    <property type="evidence" value="ECO:0007669"/>
    <property type="project" value="UniProtKB-ARBA"/>
</dbReference>
<feature type="region of interest" description="Disordered" evidence="3">
    <location>
        <begin position="1"/>
        <end position="90"/>
    </location>
</feature>
<evidence type="ECO:0000313" key="5">
    <source>
        <dbReference type="EMBL" id="CAJ2511771.1"/>
    </source>
</evidence>
<evidence type="ECO:0000313" key="6">
    <source>
        <dbReference type="Proteomes" id="UP001295740"/>
    </source>
</evidence>
<keyword evidence="6" id="KW-1185">Reference proteome</keyword>
<dbReference type="Proteomes" id="UP001295740">
    <property type="component" value="Unassembled WGS sequence"/>
</dbReference>
<dbReference type="GO" id="GO:0035267">
    <property type="term" value="C:NuA4 histone acetyltransferase complex"/>
    <property type="evidence" value="ECO:0007669"/>
    <property type="project" value="TreeGrafter"/>
</dbReference>
<feature type="compositionally biased region" description="Polar residues" evidence="3">
    <location>
        <begin position="126"/>
        <end position="135"/>
    </location>
</feature>
<feature type="region of interest" description="Disordered" evidence="3">
    <location>
        <begin position="115"/>
        <end position="135"/>
    </location>
</feature>
<reference evidence="5" key="1">
    <citation type="submission" date="2023-10" db="EMBL/GenBank/DDBJ databases">
        <authorList>
            <person name="Hackl T."/>
        </authorList>
    </citation>
    <scope>NUCLEOTIDE SEQUENCE</scope>
</reference>
<dbReference type="AlphaFoldDB" id="A0AAI8VPR7"/>
<keyword evidence="1 2" id="KW-0103">Bromodomain</keyword>
<feature type="compositionally biased region" description="Acidic residues" evidence="3">
    <location>
        <begin position="332"/>
        <end position="341"/>
    </location>
</feature>
<evidence type="ECO:0000259" key="4">
    <source>
        <dbReference type="PROSITE" id="PS50014"/>
    </source>
</evidence>
<organism evidence="5 6">
    <name type="scientific">Anthostomella pinea</name>
    <dbReference type="NCBI Taxonomy" id="933095"/>
    <lineage>
        <taxon>Eukaryota</taxon>
        <taxon>Fungi</taxon>
        <taxon>Dikarya</taxon>
        <taxon>Ascomycota</taxon>
        <taxon>Pezizomycotina</taxon>
        <taxon>Sordariomycetes</taxon>
        <taxon>Xylariomycetidae</taxon>
        <taxon>Xylariales</taxon>
        <taxon>Xylariaceae</taxon>
        <taxon>Anthostomella</taxon>
    </lineage>
</organism>
<dbReference type="PANTHER" id="PTHR15398">
    <property type="entry name" value="BROMODOMAIN-CONTAINING PROTEIN 8"/>
    <property type="match status" value="1"/>
</dbReference>
<feature type="domain" description="Bromo" evidence="4">
    <location>
        <begin position="156"/>
        <end position="252"/>
    </location>
</feature>
<accession>A0AAI8VPR7</accession>
<feature type="region of interest" description="Disordered" evidence="3">
    <location>
        <begin position="315"/>
        <end position="351"/>
    </location>
</feature>
<comment type="caution">
    <text evidence="5">The sequence shown here is derived from an EMBL/GenBank/DDBJ whole genome shotgun (WGS) entry which is preliminary data.</text>
</comment>
<evidence type="ECO:0000256" key="3">
    <source>
        <dbReference type="SAM" id="MobiDB-lite"/>
    </source>
</evidence>